<keyword evidence="2" id="KW-0325">Glycoprotein</keyword>
<evidence type="ECO:0000256" key="4">
    <source>
        <dbReference type="SAM" id="Phobius"/>
    </source>
</evidence>
<evidence type="ECO:0000256" key="3">
    <source>
        <dbReference type="SAM" id="MobiDB-lite"/>
    </source>
</evidence>
<sequence length="193" mass="21587">MHASGLLKKPSPTPSLAEDEYDEPLQNVVTTCIPHQAAHNNEARYMPKMGLIEIIEVEAICKKRVFTKSLGRIKRCFNCRSRGDLGDCKDPFPHNATTVEELRAVEALPCASGWCAKIVEGKGDDYAIATERMCLQRPPGDEEQRCAPTLFQGRRVMMCFCRGDLCNSAITMQANSIYVLCSILGIIIFKFWL</sequence>
<accession>A0A8X7C916</accession>
<dbReference type="InterPro" id="IPR050975">
    <property type="entry name" value="Sleep_regulator"/>
</dbReference>
<evidence type="ECO:0008006" key="7">
    <source>
        <dbReference type="Google" id="ProtNLM"/>
    </source>
</evidence>
<dbReference type="EMBL" id="BMAV01013185">
    <property type="protein sequence ID" value="GFY60510.1"/>
    <property type="molecule type" value="Genomic_DNA"/>
</dbReference>
<evidence type="ECO:0000313" key="6">
    <source>
        <dbReference type="Proteomes" id="UP000886998"/>
    </source>
</evidence>
<evidence type="ECO:0000256" key="2">
    <source>
        <dbReference type="ARBA" id="ARBA00023180"/>
    </source>
</evidence>
<keyword evidence="4" id="KW-1133">Transmembrane helix</keyword>
<gene>
    <name evidence="5" type="primary">AVEN_179470_1</name>
    <name evidence="5" type="ORF">TNIN_247942</name>
</gene>
<name>A0A8X7C916_9ARAC</name>
<keyword evidence="4" id="KW-0812">Transmembrane</keyword>
<proteinExistence type="predicted"/>
<evidence type="ECO:0000256" key="1">
    <source>
        <dbReference type="ARBA" id="ARBA00022729"/>
    </source>
</evidence>
<evidence type="ECO:0000313" key="5">
    <source>
        <dbReference type="EMBL" id="GFY60510.1"/>
    </source>
</evidence>
<dbReference type="GO" id="GO:0032222">
    <property type="term" value="P:regulation of synaptic transmission, cholinergic"/>
    <property type="evidence" value="ECO:0007669"/>
    <property type="project" value="InterPro"/>
</dbReference>
<protein>
    <recommendedName>
        <fullName evidence="7">Protein sleepless</fullName>
    </recommendedName>
</protein>
<dbReference type="Pfam" id="PF17064">
    <property type="entry name" value="QVR"/>
    <property type="match status" value="1"/>
</dbReference>
<dbReference type="OrthoDB" id="9988013at2759"/>
<dbReference type="AlphaFoldDB" id="A0A8X7C916"/>
<keyword evidence="1" id="KW-0732">Signal</keyword>
<dbReference type="CDD" id="cd23589">
    <property type="entry name" value="TFP_LU_ECD_Rtv"/>
    <property type="match status" value="1"/>
</dbReference>
<organism evidence="5 6">
    <name type="scientific">Trichonephila inaurata madagascariensis</name>
    <dbReference type="NCBI Taxonomy" id="2747483"/>
    <lineage>
        <taxon>Eukaryota</taxon>
        <taxon>Metazoa</taxon>
        <taxon>Ecdysozoa</taxon>
        <taxon>Arthropoda</taxon>
        <taxon>Chelicerata</taxon>
        <taxon>Arachnida</taxon>
        <taxon>Araneae</taxon>
        <taxon>Araneomorphae</taxon>
        <taxon>Entelegynae</taxon>
        <taxon>Araneoidea</taxon>
        <taxon>Nephilidae</taxon>
        <taxon>Trichonephila</taxon>
        <taxon>Trichonephila inaurata</taxon>
    </lineage>
</organism>
<reference evidence="5" key="1">
    <citation type="submission" date="2020-08" db="EMBL/GenBank/DDBJ databases">
        <title>Multicomponent nature underlies the extraordinary mechanical properties of spider dragline silk.</title>
        <authorList>
            <person name="Kono N."/>
            <person name="Nakamura H."/>
            <person name="Mori M."/>
            <person name="Yoshida Y."/>
            <person name="Ohtoshi R."/>
            <person name="Malay A.D."/>
            <person name="Moran D.A.P."/>
            <person name="Tomita M."/>
            <person name="Numata K."/>
            <person name="Arakawa K."/>
        </authorList>
    </citation>
    <scope>NUCLEOTIDE SEQUENCE</scope>
</reference>
<dbReference type="GO" id="GO:0030431">
    <property type="term" value="P:sleep"/>
    <property type="evidence" value="ECO:0007669"/>
    <property type="project" value="InterPro"/>
</dbReference>
<dbReference type="InterPro" id="IPR031424">
    <property type="entry name" value="QVR-like"/>
</dbReference>
<feature type="region of interest" description="Disordered" evidence="3">
    <location>
        <begin position="1"/>
        <end position="20"/>
    </location>
</feature>
<keyword evidence="4" id="KW-0472">Membrane</keyword>
<feature type="transmembrane region" description="Helical" evidence="4">
    <location>
        <begin position="175"/>
        <end position="192"/>
    </location>
</feature>
<dbReference type="Proteomes" id="UP000886998">
    <property type="component" value="Unassembled WGS sequence"/>
</dbReference>
<comment type="caution">
    <text evidence="5">The sequence shown here is derived from an EMBL/GenBank/DDBJ whole genome shotgun (WGS) entry which is preliminary data.</text>
</comment>
<dbReference type="PANTHER" id="PTHR33562">
    <property type="entry name" value="ATILLA, ISOFORM B-RELATED-RELATED"/>
    <property type="match status" value="1"/>
</dbReference>
<dbReference type="PANTHER" id="PTHR33562:SF22">
    <property type="entry name" value="PROTEIN QUIVER"/>
    <property type="match status" value="1"/>
</dbReference>
<keyword evidence="6" id="KW-1185">Reference proteome</keyword>